<feature type="region of interest" description="Disordered" evidence="3">
    <location>
        <begin position="1301"/>
        <end position="1325"/>
    </location>
</feature>
<feature type="compositionally biased region" description="Acidic residues" evidence="3">
    <location>
        <begin position="1309"/>
        <end position="1318"/>
    </location>
</feature>
<accession>A0AAE0SB55</accession>
<feature type="compositionally biased region" description="Low complexity" evidence="3">
    <location>
        <begin position="2238"/>
        <end position="2247"/>
    </location>
</feature>
<dbReference type="PANTHER" id="PTHR46363:SF1">
    <property type="entry name" value="DEOXYRIBONUCLEASE TATDN2-RELATED"/>
    <property type="match status" value="1"/>
</dbReference>
<dbReference type="Gene3D" id="3.20.20.140">
    <property type="entry name" value="Metal-dependent hydrolases"/>
    <property type="match status" value="1"/>
</dbReference>
<keyword evidence="5" id="KW-1185">Reference proteome</keyword>
<dbReference type="FunFam" id="3.20.20.140:FF:000027">
    <property type="entry name" value="putative deoxyribonuclease TATDN2"/>
    <property type="match status" value="1"/>
</dbReference>
<feature type="compositionally biased region" description="Polar residues" evidence="3">
    <location>
        <begin position="2348"/>
        <end position="2367"/>
    </location>
</feature>
<gene>
    <name evidence="4" type="ORF">CHS0354_026172</name>
</gene>
<dbReference type="InterPro" id="IPR018228">
    <property type="entry name" value="DNase_TatD-rel_CS"/>
</dbReference>
<dbReference type="Pfam" id="PF01026">
    <property type="entry name" value="TatD_DNase"/>
    <property type="match status" value="1"/>
</dbReference>
<keyword evidence="2" id="KW-0378">Hydrolase</keyword>
<reference evidence="4" key="2">
    <citation type="journal article" date="2021" name="Genome Biol. Evol.">
        <title>Developing a high-quality reference genome for a parasitic bivalve with doubly uniparental inheritance (Bivalvia: Unionida).</title>
        <authorList>
            <person name="Smith C.H."/>
        </authorList>
    </citation>
    <scope>NUCLEOTIDE SEQUENCE</scope>
    <source>
        <strain evidence="4">CHS0354</strain>
        <tissue evidence="4">Mantle</tissue>
    </source>
</reference>
<dbReference type="InterPro" id="IPR032466">
    <property type="entry name" value="Metal_Hydrolase"/>
</dbReference>
<dbReference type="EMBL" id="JAEAOA010001561">
    <property type="protein sequence ID" value="KAK3588567.1"/>
    <property type="molecule type" value="Genomic_DNA"/>
</dbReference>
<protein>
    <submittedName>
        <fullName evidence="4">Uncharacterized protein</fullName>
    </submittedName>
</protein>
<dbReference type="PROSITE" id="PS01137">
    <property type="entry name" value="TATD_1"/>
    <property type="match status" value="1"/>
</dbReference>
<dbReference type="CDD" id="cd01310">
    <property type="entry name" value="TatD_DNAse"/>
    <property type="match status" value="1"/>
</dbReference>
<reference evidence="4" key="1">
    <citation type="journal article" date="2021" name="Genome Biol. Evol.">
        <title>A High-Quality Reference Genome for a Parasitic Bivalve with Doubly Uniparental Inheritance (Bivalvia: Unionida).</title>
        <authorList>
            <person name="Smith C.H."/>
        </authorList>
    </citation>
    <scope>NUCLEOTIDE SEQUENCE</scope>
    <source>
        <strain evidence="4">CHS0354</strain>
    </source>
</reference>
<feature type="region of interest" description="Disordered" evidence="3">
    <location>
        <begin position="2210"/>
        <end position="2265"/>
    </location>
</feature>
<evidence type="ECO:0000313" key="5">
    <source>
        <dbReference type="Proteomes" id="UP001195483"/>
    </source>
</evidence>
<comment type="caution">
    <text evidence="4">The sequence shown here is derived from an EMBL/GenBank/DDBJ whole genome shotgun (WGS) entry which is preliminary data.</text>
</comment>
<dbReference type="PROSITE" id="PS01091">
    <property type="entry name" value="TATD_3"/>
    <property type="match status" value="1"/>
</dbReference>
<feature type="region of interest" description="Disordered" evidence="3">
    <location>
        <begin position="163"/>
        <end position="247"/>
    </location>
</feature>
<organism evidence="4 5">
    <name type="scientific">Potamilus streckersoni</name>
    <dbReference type="NCBI Taxonomy" id="2493646"/>
    <lineage>
        <taxon>Eukaryota</taxon>
        <taxon>Metazoa</taxon>
        <taxon>Spiralia</taxon>
        <taxon>Lophotrochozoa</taxon>
        <taxon>Mollusca</taxon>
        <taxon>Bivalvia</taxon>
        <taxon>Autobranchia</taxon>
        <taxon>Heteroconchia</taxon>
        <taxon>Palaeoheterodonta</taxon>
        <taxon>Unionida</taxon>
        <taxon>Unionoidea</taxon>
        <taxon>Unionidae</taxon>
        <taxon>Ambleminae</taxon>
        <taxon>Lampsilini</taxon>
        <taxon>Potamilus</taxon>
    </lineage>
</organism>
<evidence type="ECO:0000256" key="1">
    <source>
        <dbReference type="ARBA" id="ARBA00009275"/>
    </source>
</evidence>
<proteinExistence type="inferred from homology"/>
<feature type="region of interest" description="Disordered" evidence="3">
    <location>
        <begin position="2341"/>
        <end position="2368"/>
    </location>
</feature>
<dbReference type="PROSITE" id="PS01090">
    <property type="entry name" value="TATD_2"/>
    <property type="match status" value="1"/>
</dbReference>
<dbReference type="Proteomes" id="UP001195483">
    <property type="component" value="Unassembled WGS sequence"/>
</dbReference>
<reference evidence="4" key="3">
    <citation type="submission" date="2023-05" db="EMBL/GenBank/DDBJ databases">
        <authorList>
            <person name="Smith C.H."/>
        </authorList>
    </citation>
    <scope>NUCLEOTIDE SEQUENCE</scope>
    <source>
        <strain evidence="4">CHS0354</strain>
        <tissue evidence="4">Mantle</tissue>
    </source>
</reference>
<evidence type="ECO:0000256" key="2">
    <source>
        <dbReference type="ARBA" id="ARBA00022801"/>
    </source>
</evidence>
<feature type="compositionally biased region" description="Basic residues" evidence="3">
    <location>
        <begin position="2254"/>
        <end position="2265"/>
    </location>
</feature>
<comment type="similarity">
    <text evidence="1">Belongs to the metallo-dependent hydrolases superfamily. TatD-type hydrolase family.</text>
</comment>
<name>A0AAE0SB55_9BIVA</name>
<evidence type="ECO:0000256" key="3">
    <source>
        <dbReference type="SAM" id="MobiDB-lite"/>
    </source>
</evidence>
<dbReference type="SUPFAM" id="SSF51556">
    <property type="entry name" value="Metallo-dependent hydrolases"/>
    <property type="match status" value="1"/>
</dbReference>
<feature type="compositionally biased region" description="Basic residues" evidence="3">
    <location>
        <begin position="164"/>
        <end position="176"/>
    </location>
</feature>
<dbReference type="PANTHER" id="PTHR46363">
    <property type="entry name" value="DEOXYRIBONUCLEASE TATDN2-RELATED"/>
    <property type="match status" value="1"/>
</dbReference>
<evidence type="ECO:0000313" key="4">
    <source>
        <dbReference type="EMBL" id="KAK3588567.1"/>
    </source>
</evidence>
<dbReference type="InterPro" id="IPR001130">
    <property type="entry name" value="TatD-like"/>
</dbReference>
<feature type="compositionally biased region" description="Basic residues" evidence="3">
    <location>
        <begin position="192"/>
        <end position="204"/>
    </location>
</feature>
<dbReference type="GO" id="GO:0016788">
    <property type="term" value="F:hydrolase activity, acting on ester bonds"/>
    <property type="evidence" value="ECO:0007669"/>
    <property type="project" value="InterPro"/>
</dbReference>
<sequence>MPLQFRKQRMFQRGGPLIFRKSVTELSTLKDKVHPAEKSVSSESTRLQYRECSDDKTHRCDEPDLCYPSSDRKIFACQNNTMGKSGRVIEVSDLSQKNKCIDNSKKHGQNVESSIIENINVVEGESEALEQQKMDDRSPGSHAMVVQAETGELGTRVLTQTHQAYRKSPRFRRRPRPSVEPCSADLTETHQPYRKSPRFQRRPPRFSVEPCSGVLTQTHQPNIKPPRFQRRPSRLSGNVSHLDENREREKSFPIKGSCWSHQFANSEQTSCHGTSYFYCRSDVTKRDRQQSSSNSYGSAEVDTNHCAKIACNNYRPSCNTKLEDWSLDLIDLSQSNVFNKASMEGQMTVQELQPVPSSDSGIGKSLLDSSTYRSSFVENWDLECVPVTATTQDSVPVVMDTLEGIPVMSTGKNTTITVNTSPEQKEDTDSNLGGHALMICIEEVKSSDLQSTPKITVYANNMGSAYTENTALNDNTFSAINPESNFAPTLFQRVSYMKQKIEDRFQEPEDWTDELIEVGSPPQLVNDIGVCLHDNISQNSDSLKESFHFPSTEIHPRLHVKVYKKSSVSLVTDMAVEIKMVNAVEKLGAGIASKDSTLDESNHSLRFQPEDAHEMELLMDEPESRHLNKAEHSVISGSKDHVHEQKVLASKSLDSECVHGSLFLKKTLSEISLMHKSKVSENPALESKLLNEAEHHPKSLINASLGQNYVHELNHQQKTSVASHMYEPKFLVKGISDRDAVQDPELLLNKSNEPELVGKSKLLRTTAKSCPGHEPSLSLPDSFVDGNEVEYTKSEKLEIYSACASCGDTSSYSTGNTVVGQLLPENTPKIVITSKVNQNQLECEYSIHYNSNLASAVECNKKNCHISTRLTNSQNGANLEKLKLTVCDVDVESPKTYTSSKGEIKDFDVDNILPETRLVPSLFQPDYRAHKNIIWSNVVSDTNNIKYLYFAPKRSSACHSQQSSGSPEDQRNKNVKEFSTQKELVYYHPDLDRQDFKSQLCHENINIKNRQNISKTLQGQKELPRDKQGCLGEKSSDYFTASSEEYGHEEEDRMRHFHGAGLDVRIIPEKDDSRNTSKEVTVGRGFYKEYLTKQFHHVDRHTNLDSVHVIKAAGWENFPSVSTQKEDPSVTECKFLTGTKLKKNPVGIGSLELDVKNDGQQSVLYDGNLQTKLDQCVDTSNVVGDLSIASTDSTIHKADNLKTKNMDIFVKSTNGAVDVQTNVLEEMFTAEDSNSSQEGIGREEVLVNGVQFKEGHDLYDFSERVWGSSNDSSVYASEATYIRLGPSKNNYAHNDDIATNQDELHSLPYDEDSYSSEDEGSHSMKNRRIFRTTSQEDLTSTSVFHSFAYERGSKDRGQGNMKSHYIPPISSGKSYQKDTSSYLFHGCDPAAQGHLDFYQRYYWNCHFPGSLSEWEHWQREQHKAYQQWYSLRRCSQEMGQHPHRFENGTGVENLSSSLKQMSFESELYCEKSLTEEEEEFKTFKGHHSQNLYKEGSAKCICAEDEMCHAQIIPQVGDQRHAKTCDISKVDDELEASAVISMNNFQGTGKEQAEKARKSTQQIRKTHMDMPSSESENLPGKTTQKTEMHFRDESGIEEGDEIEPERYVRAIPSEALGLCTYCREWMQYWVWNNCRFPTGIQPSFCSISNTPTTIPHTPQCWNKITSSRTRSDQGPSPFGRERLGQEQWPHFNWDTGYQSCLYHGYKPVARSREERTISSYPYSCGDTWACTEQMDPTEHSISSRISTGPWNNQGMSSQTSSNMGVGHPLKSSNSFEGQWNYMEETSQIPNISTTISQDARNKDNDKNSSVLNLQRETKDGFSEHHCTISALSLGQMPDSKTFNIPHRVRDEFIDAELENQTKLIDNKQIKSLNAIDPSLNDMICAQVVSPHWLTEQYSSPLFGSGIDNVYSACESSISSEKTDIKSNCRPIKGRYSCMAGDVPSQDPVRNRDDLPISKGVMYGQGQSSVVEKAASPFTYHYSPAGMPSWNIPLYRQDEYEGFTVANTKDIETENSNSGCYKDSRDEARVSEDQSLYTTWSFPPPHFPYKADLSVRGSPSLNNPGYCFQQRAASSMNGQEIRLSSVTPCSNLPGFYPSDMQVSKPRAMLELSCASNFGDGTIFPHALGDTYEQNAESTGWSAHLQTDSRSVSETKVTSVPALGKQHSHSIWDYSTVSQDNYEPEAVEHAAIKLQSSHSTIVQPNCKVGNFGKELEEEEETSKTGEMPVSRYIPRLKRPCSGQSSSSDSSPVNTAGKSHRFSQHRKSSYSHLARKTDYFLAESSSISSRWDTDSDDSTEVDVSVASQESLIMPYYDPTRPPPVLPPFPASPFWGMYTSSEPSVPLRHDQMKSLSSRPEPGKTNSSDSEFVNVSHGGAIRKEDFRNSRFNPRSLMTAETVSDSPSIQRDWKTHYNTRVEGYGQTYIDSHCHLDFLFNRSGFKGTVARFKELNKHAFPKTYEGCVAVFCNPISFKPTGGLWMDVAAEKDVWLAFGCHPKMATDFTPWAEQSLQECLQHPKVVALGEIGLDYSGKFRQHEALQKDVFRRQLRIALEMSKPLVIHCRDAEEDCLRILREMVPSDYKIHCHCFTGYYENAKLWMEAFPNLYIGLTPLVTYNNAAPSHNLARFLPLSKLLLETDAPYFIPKQVPKKEVVFSHPGFAVTVAEEVARIKEIPVDIVLNAARINTRDMYGI</sequence>